<dbReference type="SMART" id="SM00209">
    <property type="entry name" value="TSP1"/>
    <property type="match status" value="2"/>
</dbReference>
<feature type="non-terminal residue" evidence="8">
    <location>
        <position position="1"/>
    </location>
</feature>
<keyword evidence="9" id="KW-1185">Reference proteome</keyword>
<accession>A0A813ER63</accession>
<comment type="caution">
    <text evidence="8">The sequence shown here is derived from an EMBL/GenBank/DDBJ whole genome shotgun (WGS) entry which is preliminary data.</text>
</comment>
<keyword evidence="3" id="KW-0865">Zymogen</keyword>
<feature type="compositionally biased region" description="Basic and acidic residues" evidence="5">
    <location>
        <begin position="4324"/>
        <end position="4335"/>
    </location>
</feature>
<dbReference type="EMBL" id="CAJNNV010013243">
    <property type="protein sequence ID" value="CAE8601512.1"/>
    <property type="molecule type" value="Genomic_DNA"/>
</dbReference>
<name>A0A813ER63_POLGL</name>
<gene>
    <name evidence="8" type="ORF">PGLA1383_LOCUS19805</name>
</gene>
<feature type="region of interest" description="Disordered" evidence="5">
    <location>
        <begin position="4313"/>
        <end position="4370"/>
    </location>
</feature>
<protein>
    <recommendedName>
        <fullName evidence="7">EF-hand domain-containing protein</fullName>
    </recommendedName>
</protein>
<dbReference type="InterPro" id="IPR011992">
    <property type="entry name" value="EF-hand-dom_pair"/>
</dbReference>
<evidence type="ECO:0000259" key="7">
    <source>
        <dbReference type="PROSITE" id="PS50222"/>
    </source>
</evidence>
<dbReference type="GO" id="GO:0008234">
    <property type="term" value="F:cysteine-type peptidase activity"/>
    <property type="evidence" value="ECO:0007669"/>
    <property type="project" value="InterPro"/>
</dbReference>
<dbReference type="Gene3D" id="1.10.238.10">
    <property type="entry name" value="EF-hand"/>
    <property type="match status" value="1"/>
</dbReference>
<evidence type="ECO:0000256" key="5">
    <source>
        <dbReference type="SAM" id="MobiDB-lite"/>
    </source>
</evidence>
<dbReference type="InterPro" id="IPR013128">
    <property type="entry name" value="Peptidase_C1A"/>
</dbReference>
<evidence type="ECO:0000313" key="8">
    <source>
        <dbReference type="EMBL" id="CAE8601512.1"/>
    </source>
</evidence>
<feature type="coiled-coil region" evidence="4">
    <location>
        <begin position="5189"/>
        <end position="5243"/>
    </location>
</feature>
<evidence type="ECO:0000313" key="9">
    <source>
        <dbReference type="Proteomes" id="UP000654075"/>
    </source>
</evidence>
<dbReference type="InterPro" id="IPR025660">
    <property type="entry name" value="Pept_his_AS"/>
</dbReference>
<evidence type="ECO:0000256" key="4">
    <source>
        <dbReference type="SAM" id="Coils"/>
    </source>
</evidence>
<feature type="domain" description="EF-hand" evidence="7">
    <location>
        <begin position="5539"/>
        <end position="5574"/>
    </location>
</feature>
<dbReference type="GO" id="GO:0005509">
    <property type="term" value="F:calcium ion binding"/>
    <property type="evidence" value="ECO:0007669"/>
    <property type="project" value="InterPro"/>
</dbReference>
<dbReference type="Gene3D" id="3.90.70.10">
    <property type="entry name" value="Cysteine proteinases"/>
    <property type="match status" value="2"/>
</dbReference>
<dbReference type="InterPro" id="IPR000169">
    <property type="entry name" value="Pept_cys_AS"/>
</dbReference>
<dbReference type="SMART" id="SM00645">
    <property type="entry name" value="Pept_C1"/>
    <property type="match status" value="1"/>
</dbReference>
<dbReference type="PROSITE" id="PS50222">
    <property type="entry name" value="EF_HAND_2"/>
    <property type="match status" value="1"/>
</dbReference>
<feature type="coiled-coil region" evidence="4">
    <location>
        <begin position="5051"/>
        <end position="5134"/>
    </location>
</feature>
<feature type="coiled-coil region" evidence="4">
    <location>
        <begin position="4763"/>
        <end position="4790"/>
    </location>
</feature>
<dbReference type="OrthoDB" id="10253408at2759"/>
<dbReference type="PROSITE" id="PS00139">
    <property type="entry name" value="THIOL_PROTEASE_CYS"/>
    <property type="match status" value="1"/>
</dbReference>
<feature type="chain" id="PRO_5033058381" description="EF-hand domain-containing protein" evidence="6">
    <location>
        <begin position="19"/>
        <end position="5706"/>
    </location>
</feature>
<feature type="coiled-coil region" evidence="4">
    <location>
        <begin position="5410"/>
        <end position="5464"/>
    </location>
</feature>
<comment type="similarity">
    <text evidence="1">Belongs to the peptidase C1 family.</text>
</comment>
<evidence type="ECO:0000256" key="1">
    <source>
        <dbReference type="ARBA" id="ARBA00008455"/>
    </source>
</evidence>
<organism evidence="8 9">
    <name type="scientific">Polarella glacialis</name>
    <name type="common">Dinoflagellate</name>
    <dbReference type="NCBI Taxonomy" id="89957"/>
    <lineage>
        <taxon>Eukaryota</taxon>
        <taxon>Sar</taxon>
        <taxon>Alveolata</taxon>
        <taxon>Dinophyceae</taxon>
        <taxon>Suessiales</taxon>
        <taxon>Suessiaceae</taxon>
        <taxon>Polarella</taxon>
    </lineage>
</organism>
<dbReference type="Proteomes" id="UP000654075">
    <property type="component" value="Unassembled WGS sequence"/>
</dbReference>
<feature type="region of interest" description="Disordered" evidence="5">
    <location>
        <begin position="4622"/>
        <end position="4648"/>
    </location>
</feature>
<dbReference type="InterPro" id="IPR018247">
    <property type="entry name" value="EF_Hand_1_Ca_BS"/>
</dbReference>
<feature type="compositionally biased region" description="Pro residues" evidence="5">
    <location>
        <begin position="4357"/>
        <end position="4367"/>
    </location>
</feature>
<dbReference type="Pfam" id="PF00112">
    <property type="entry name" value="Peptidase_C1"/>
    <property type="match status" value="2"/>
</dbReference>
<feature type="compositionally biased region" description="Basic and acidic residues" evidence="5">
    <location>
        <begin position="4627"/>
        <end position="4648"/>
    </location>
</feature>
<evidence type="ECO:0000256" key="3">
    <source>
        <dbReference type="ARBA" id="ARBA00023145"/>
    </source>
</evidence>
<sequence>MTMASAFCILAAIALVTATAGGQCAEGGCPAPKAAALLQRSKDHKNVERLVESGDLKLDSLNGSASAGGSSTKGFAGCPVNMGPLALQTWTAYFRRSCKVAFEDVPEKLKKALEGTPIVVEWDSGSCKVLVPYAVTGYGSGELSFQVVPSSASEEAWQPKVGTEMLEASAGSDSTCDKLFSAGTLTVACLPESKVEKVSGQVRKDFAIACKDKNFSQYSMATMTDLSSGLNVKRTMSFQESGGFMLRFEVSVDDLADSEVLEITVAEDVPTVSDVANQAFPANQMQVHEPASVSMASPAIGELRVLDDLTNPMLCCLCASCPDMKACDEGADSIETETVEVGASLIAHNAMLLNGTRTPGFGTPASRLPPHQKFHPDIAAHLATKEGRRPRSRAAPGFGDNFHSTVLPQRSSEDHERIWAQSRAFVHQVKADGIKVPDEYHFLDDDARASAALAGLLPLWALSKTDLHEGRRHMLLRCSEQNGACEGGNADKAYEDLMEIGGVWKSDCLPYQGKSVKHCPSFSYSWFGQESQGNTGKLARIDQEIMKSCDDLTRYSNRPPMGSEWDMPFTMMYETRFSMLPNVSDPRIARVKAGFARSRARDRVPSFWLYGEESMKAAVIKYGAIYASYIAMEDFSERQCPTGCWPPGTVWGEEAQLEQSSCGGANGHAIHIIGYGTDIQETGVRGVKGFDKDPFTELYPMGADDQCVIGGCFAVEVDGTVVLNQDVAVGESGMFMKNISWTAGNHKVKFLLYAKNHPKQQAMPLETYHLSAVSIRCRGRGFGYSFTKNDANASLSGGRKTRAELRADADALLNGAGIQVNQRFEHCPEACRTGSFSAVIPCEGTLTTWGTCYMQSWATGFSARCIMADCVQCDETVLAQHVQGLATQAMSAESFSEWHTIVQQAFTAPDEPGWMRQFTSSCELESVGHNTNTQMTATYDLTTTNGADDAGGCDETHSAPFAPGQFVNAPRLMLEGTAAIQRCPMPLSGTVNLKCTGGVLQVGSHTCQERAILPDLSPEVRTIKEACTLLSSKETCKHNGQCSWDIITASCDMGRRGYFKIVRGVNYHGIESSAAFAIAEMTRFLELCPTNGWTKWSDCTVSMPCESGTQHRTRKPVNGFAKDHEGCKEVHARFMRSGSSDISTALLSYKTESSSLPYATAGAHMLESAYPSCDQAKYWCNLITGNEICTILYSGHFEVKKSADYLLRYEALEGGGELEFNSLGRGEETKPGYLVRAGNEGVGGEMFSWQDVGFHHRRRRTGTKPWQPVSSIYLEKGRYFAQMTRAEWSTCPDFKIVLEQATAKYAVPLLLGNLLGGASQNRVWSSTWGAMRRRRRSWDWGSRRRRTCENSPSNEIILRNAMGNVVLGRNIINKTSFTADELYSMFEIDKFNLPDTIRKYRRFELVMRTTFRYQQDTTADETNVGWRFSRRRHTTFVIRANSLTTAGVDEYQGSAVATASYVAHEAGEATFEVSIKLDLDGSDSKMTLPNSMQMMLKREDTLHTGSSGSLEFGSSIDHPSSLEALSGDMEVHIDWPDRDDPFSRMLSSNLAAGFMAEVDGVIDAGARQLQLQGDFVGSLRFGRDEPIPGALEANRRQWHLSWSHWHGAAVDWILEGARRACHRYGYGVASTSAIRFEATAPRVIAVLRLGSASSDALALGPAPALGAIPVKGWDYAAKCKDYAARWDQEREPSPTAEVARHRLLVPYITALLRSAGSDSVLLHGPGFSATAPALRGCVGEKQLWRRGFSVSRLSGDADVVLSVDEVLPTSAAGGSTSVELGLIDALVLLDDCGVAAWRAHWGALVAARLRAARARLRSEGSCDAHGFILILLCEGSDAAALPSFVEEFLVEAGGEPEATLDVRVSLKPSMPKPRFKAQINTDNNKQYQKTSKSQQTVIWNTLRFQTWLKEVGLRLLKTGGRRGGKWLRTVACTVRAAALGEAALMTCDAQPPASCSLASSKTAAAPLQLPSPFAPPHLPSPAYLFLGVQYISHMTMANAFCILAAIALVTATAGAQCAEGGCPAPKAAALLQRSKDHKNVERLVESGDLKLDSLNGSASVGGSSTKGFAGCPVNMGPLALQTWTAYFRRSCKVAFEDVPEKLKKALEGTPIVVEWDSGSCKVLVPYAVTGYGSGELSFQVVPSSASEEAWQPKVGTEMLEASAGSDSTCDKLFSADTPTVAWLPESKVEKVFGQVRKDFAIACKDKNFSQYSMAMMTDLSSGLNVKRTMSFQESGGFMLRFEVSVDDLADSEVLEITVAEDVPTVSDVANQAFPANQMQVHEPASVSMASPAIGELRVLDDLTRPMLCCLCASCPDMKACDEGADSIETETVEVGASLIAHSAMILNGTRTPGFGTPASRLPPHQKFHPDIAAHLATKEGRRPRSRAAPGFGDNFHSTVLPQRSSEDHERIWAQSRAFVHQVKADGIKVPDEYHFLDDDARARCFRPAYSQGECGSCWAFASLGALEKQICMRAGGTYAPSLSREMLLRCSEQNGACEGGNADKAYEDLMEIGGVWKSDCLPYQGKSVKHCPSFSYSWFGQESQGNTGKLARIDQEIMKSCDDLTRYSNRPPMGSEWDMPFTMMYETRFSMLPNVSDPRIARFKAGFARSRARDRVPSFWLYGEESMKAAVIKYGAIYASFIVMDDFSKRQCQTGCWPPGTVWGEEAQLEQSSCGDAKNGHAIHIIGYGTDIQETGVRVPYWLIENSWGSADQGNMFGEDSEGVKGFDKDPFTELYPMGADDQCVIGGWYSSKPKNPIIRSGIPVNGGEPDGFSFAVEVDGTVVLNQDVGVGESGMFMKNISWTAGNHKVKFLLYAKNHPKQQAMPLETYHLSAVSIRCRGRGFGYSFTKNDANASLSWGRKTRAELRADADALLNGAGIQVNQRFEHCPEACRTGSFSAVIPCEGTLATWGTCYMESSFSASYIRADCVQCNETALAQHVQGLATQAMSAESFSEWHTIVQQAFTAPDEPGWMRQFTSSCELESAGHNTNTQMTATYDLTTTNGADDAGGCDETHSAPFAPGQFVNAPRLMLEGTAATQRCPMPLSGTVNLRCTGGVLQVESHTCQERATLPDLSPEVRTIKEACTLLSSNETCKHNGQCSWDIITASCDIGRRGYFKIVRGVNYHGIESSAAFAIAEMTRFLELCPTNGWTKWSVCTVSVPCESGTQHRTREPVNGFAKDHEGCKDVQFDESRSCVGPGFCSEVHARFMRSGSSDISTALLSYKTESSSLPYATAGAHMLESAYPTCDQAKYWCNLITGNEICTILYSGHFEVKKSADYLLRYEALEGGGELEFNSLGRGEEKKPGYLVRAGSEGVGGEMFSWQDVGFHHRRRRTGTKPWQPVSSIYLEKGRYFAQMTRAEWSTCPDFEIALEQATAKYAVPLLLGNMLGGASQNRVWSNTWGAMSWSALYYRRHGYSWEPAAPATEDSPSNEIILRNAYGNVVLGRNIINKTSFTADELYSMFKIDKFNLPDTIKKSEQFELVMRTTVILPQKGLYKFRYQQDATADETNVGWRFESRRRHTKFVIRANSLTTAQVDEYQGSAVATASYVAHEAGAATFEVSIKLDIDGSDGKMTLPNSMQMMLKREDTLHTGSSGSLEFGSSIDHPSSLEALSGDMEVRIDWPDRDDPFSSELRTSTFKDVERGAILIGKSNLAAGFMAEVDGVIDAGACLSLEARVVGMKEATSNFKGISLDLCDLDGTSQYLELSKLTGVNGTTRGRIGWVHIGFTQSTHLRFVRDPTDPTKIEVSYRPDDRLQYALPFSTNDITAAMEGYTGPMDVGISMMSPESYRYAEFYNITIEECPASCDVSGQQVLCGEIRSACDTTLFCNSTCAGGGTCWNSMCMQCPILALPDELLNAECGTLGQICTNPDGQQIQVQQNIGVPRPSPAHHCANNSWMCAAGLTKWAYLAEGKQCGNVTDECGVEVDLFACPRVRDVCQAHRCSCQPRSFSAEKICGWEADGCGLNVIFGSLQGLCPKEFHRCIDHTCCSPKTVADFNGSYQCGKESDGCNGYIYFKAPTAQEVPFFSDEVRSFETDTQTLEVGMEFEASSNFVLTSLGRGLPSDKTALLENTLLTLWSVATKEKLATVTVGPESTVSNGYASEPLVEAISVVQGTLYRLSLQSNEGTLDYYSTGWQTGNMSSHAIWKGQVQGTVKGKYPTSGPSANSGYGMVTFGILANEGCESSAFECQANHTCTKKVLPDGFTSDGPCTVTHDGYCVSSPNFPAKYNTREICTITVEPGITVNAITFETESGYDFLNIGGSELSGSKSGSQFDTGDGTITWSSDGSVVQTGWQICVDGFGVLLQESSASHPQPKKLTPAEEKEAERKQQAVAPGPAGAAKRSLPTAAPGAVPPDGPPPKRPAAAAPQVLLVSSKSVEDDLGIDTLVGEYVEAGTNHGRKVFKRRKTSTVGAPASVFIYYWDNRDGANFSGWWFGESVGGAQVWCRCAKADMMPPQTDWRIPWDGQINADLVVQPKRVVPSPVAKQLAKIEAKEELHEPGSTQAISRAEMDDRVQRATDLVVLAEIEATQALESATALLEGEVELEGVRSVVELLQAQLDALLGVHKPLAADVMHARRSAPDVVAALSGLTPRVRSVQASLAQELKRAKEIMVQKRQQGAEQRKVAADEEGRAGKEQQDSRTLEAALPKVMEAATLAEEMLEAVVSAARPLGGQVGEESGEIAKAALNETEGALKKAQVALKKAKALLGEKVVEAKKFAPGTRKVALSEYTVLQEKVIEIQKQLSPYMQVRKDYEQRAQTAQLLAELDSRLKDVEAEVEQVTAALAGEAQPSVELVKSADAAYPALVGRLSSMQKLLEQQLQTASPGGTLREELGRMRVRCKSCKERLDGLRARLRGDLDVIRLQSMLRTAMERAEAAEEALLNVTASEEPFLKGVDAMSPEEAAEALAGCRAATHEGEAKVGQARTFLQARASDLERFPEGMRASSAEELAQLQNRVEVVSQKLAAFRRETAQRESSSLLGEVVSLVAEAELRVQAAAQAGAPLAAASRAGGEASGGFGQMDVGKLAEATEKMLEAEKSAALACAQAQKVLASKQREAKEKQREVPHGFVAGVSELQERLSCAQAALAKQRKAALQGEKLWKVQLVLGQAEERMQQVEAKVEEAEVLTTPLGDERLPTEETTVAMEAAVASAQAALDEVAIAVQAAQSQQSKAQILAPGVHLDQLQTRVEDCQSKLEEMRGITSELRERVEFEAVLEEARAKLKRVQELLAKTSEAEAPYTKGGEIEVSVAALVIRACDASAAAIQQSLGEARAFVATRSLETKRLSDAVANMGRQELDSMSGQLAEAAQRLAQFRRDTDGRRKVVFEQEALAKVSAAEASVQRTVLAAEQLAAGELAPQAASEACSSFGEAAESAVEAIESSRQFLVERMRDKRVQLDKAEVVKLSARLDAAQQDLTKAKDGASEHEQRIAAKLLLSQAAEVIPNLEAEIEKATEAAAPLADGGKGFIAASLSKMAVEALTEYLQKAKLSREEFFVRELRKDQSQDEVSAEAFGAFLLGRLPELCAGRLAFSAEQQESIFKQADVDKDGKLSKAEFLDMFRERYVCTRGITITDTFELEGSKTLDKLEVDDVVESSEEPSMQGALGLLRLKVKSLKDGTEGWVTLQGNQGSTYLRPFTAYAAFVRGLEQSLSAAQDALTKAKTFVGTKSAQIRSITQGPLAEARPELAKLRPQLAGLQ</sequence>
<dbReference type="PANTHER" id="PTHR12411">
    <property type="entry name" value="CYSTEINE PROTEASE FAMILY C1-RELATED"/>
    <property type="match status" value="1"/>
</dbReference>
<dbReference type="InterPro" id="IPR000668">
    <property type="entry name" value="Peptidase_C1A_C"/>
</dbReference>
<evidence type="ECO:0000256" key="2">
    <source>
        <dbReference type="ARBA" id="ARBA00022837"/>
    </source>
</evidence>
<feature type="signal peptide" evidence="6">
    <location>
        <begin position="1"/>
        <end position="18"/>
    </location>
</feature>
<dbReference type="SUPFAM" id="SSF47473">
    <property type="entry name" value="EF-hand"/>
    <property type="match status" value="1"/>
</dbReference>
<dbReference type="GO" id="GO:0006508">
    <property type="term" value="P:proteolysis"/>
    <property type="evidence" value="ECO:0007669"/>
    <property type="project" value="InterPro"/>
</dbReference>
<feature type="region of interest" description="Disordered" evidence="5">
    <location>
        <begin position="2379"/>
        <end position="2399"/>
    </location>
</feature>
<keyword evidence="4" id="KW-0175">Coiled coil</keyword>
<feature type="compositionally biased region" description="Low complexity" evidence="5">
    <location>
        <begin position="4336"/>
        <end position="4356"/>
    </location>
</feature>
<dbReference type="InterPro" id="IPR002048">
    <property type="entry name" value="EF_hand_dom"/>
</dbReference>
<dbReference type="InterPro" id="IPR038765">
    <property type="entry name" value="Papain-like_cys_pep_sf"/>
</dbReference>
<dbReference type="PROSITE" id="PS50092">
    <property type="entry name" value="TSP1"/>
    <property type="match status" value="1"/>
</dbReference>
<dbReference type="PROSITE" id="PS00018">
    <property type="entry name" value="EF_HAND_1"/>
    <property type="match status" value="1"/>
</dbReference>
<feature type="region of interest" description="Disordered" evidence="5">
    <location>
        <begin position="386"/>
        <end position="406"/>
    </location>
</feature>
<evidence type="ECO:0000256" key="6">
    <source>
        <dbReference type="SAM" id="SignalP"/>
    </source>
</evidence>
<dbReference type="SUPFAM" id="SSF54001">
    <property type="entry name" value="Cysteine proteinases"/>
    <property type="match status" value="2"/>
</dbReference>
<dbReference type="PRINTS" id="PR00705">
    <property type="entry name" value="PAPAIN"/>
</dbReference>
<dbReference type="InterPro" id="IPR000884">
    <property type="entry name" value="TSP1_rpt"/>
</dbReference>
<keyword evidence="2" id="KW-0106">Calcium</keyword>
<feature type="coiled-coil region" evidence="4">
    <location>
        <begin position="4950"/>
        <end position="4977"/>
    </location>
</feature>
<reference evidence="8" key="1">
    <citation type="submission" date="2021-02" db="EMBL/GenBank/DDBJ databases">
        <authorList>
            <person name="Dougan E. K."/>
            <person name="Rhodes N."/>
            <person name="Thang M."/>
            <person name="Chan C."/>
        </authorList>
    </citation>
    <scope>NUCLEOTIDE SEQUENCE</scope>
</reference>
<keyword evidence="6" id="KW-0732">Signal</keyword>
<proteinExistence type="inferred from homology"/>
<dbReference type="PROSITE" id="PS00639">
    <property type="entry name" value="THIOL_PROTEASE_HIS"/>
    <property type="match status" value="1"/>
</dbReference>